<feature type="domain" description="CBS" evidence="7">
    <location>
        <begin position="306"/>
        <end position="366"/>
    </location>
</feature>
<comment type="caution">
    <text evidence="8">The sequence shown here is derived from an EMBL/GenBank/DDBJ whole genome shotgun (WGS) entry which is preliminary data.</text>
</comment>
<dbReference type="PANTHER" id="PTHR13780">
    <property type="entry name" value="AMP-ACTIVATED PROTEIN KINASE, GAMMA REGULATORY SUBUNIT"/>
    <property type="match status" value="1"/>
</dbReference>
<dbReference type="SUPFAM" id="SSF54631">
    <property type="entry name" value="CBS-domain pair"/>
    <property type="match status" value="2"/>
</dbReference>
<gene>
    <name evidence="8" type="ORF">DGYR_LOCUS12174</name>
</gene>
<dbReference type="AlphaFoldDB" id="A0A7I8W973"/>
<dbReference type="OrthoDB" id="449052at2759"/>
<dbReference type="GO" id="GO:0016208">
    <property type="term" value="F:AMP binding"/>
    <property type="evidence" value="ECO:0007669"/>
    <property type="project" value="TreeGrafter"/>
</dbReference>
<dbReference type="InterPro" id="IPR046342">
    <property type="entry name" value="CBS_dom_sf"/>
</dbReference>
<feature type="domain" description="CBS" evidence="7">
    <location>
        <begin position="155"/>
        <end position="215"/>
    </location>
</feature>
<dbReference type="GO" id="GO:0005634">
    <property type="term" value="C:nucleus"/>
    <property type="evidence" value="ECO:0007669"/>
    <property type="project" value="TreeGrafter"/>
</dbReference>
<sequence>MAGVEVRKRHPAEGENEPQDELLREKEEKKEKKFFAAFLKYPVDWLARRRRRASEERKKNIDDDDRTSEAKLWYRRKFFVDRPSAENLIGWMDENDRIIIGEDRRRCVSESSVLSDALAKVEQENFDRIRLKLDMNDELVFVKFMKAHKCYHVIPTSSKLIIMDLELNARKAFFALIRQGIRAAPVWDSKKRYVMGLLTMNDFIRALHKFYTTPELKFEQFDGMTVRDAYFEVKRPFIRIDAEASLMDAVKTLIDNRIHRLPVVDASTGDALFVLTLKRILRYLFLHLFDMTQPEFLEKSIEELKVGTFNDIICIQENSAVIEALRLFIERKVSALPVINSSGICIDIFTKFDAIEMAANGSYADLDKEIHAVFNNKMKHTRQIVTCKRTDSLRTVMEKSVLAEVHRLIVVDDDMKVDGIISLTDILTHIILRPYLANGRRASEKPND</sequence>
<organism evidence="8 9">
    <name type="scientific">Dimorphilus gyrociliatus</name>
    <dbReference type="NCBI Taxonomy" id="2664684"/>
    <lineage>
        <taxon>Eukaryota</taxon>
        <taxon>Metazoa</taxon>
        <taxon>Spiralia</taxon>
        <taxon>Lophotrochozoa</taxon>
        <taxon>Annelida</taxon>
        <taxon>Polychaeta</taxon>
        <taxon>Polychaeta incertae sedis</taxon>
        <taxon>Dinophilidae</taxon>
        <taxon>Dimorphilus</taxon>
    </lineage>
</organism>
<evidence type="ECO:0000256" key="5">
    <source>
        <dbReference type="PROSITE-ProRule" id="PRU00703"/>
    </source>
</evidence>
<evidence type="ECO:0000259" key="7">
    <source>
        <dbReference type="PROSITE" id="PS51371"/>
    </source>
</evidence>
<feature type="region of interest" description="Disordered" evidence="6">
    <location>
        <begin position="1"/>
        <end position="24"/>
    </location>
</feature>
<keyword evidence="3 5" id="KW-0129">CBS domain</keyword>
<protein>
    <submittedName>
        <fullName evidence="8">DgyrCDS12927</fullName>
    </submittedName>
</protein>
<dbReference type="PANTHER" id="PTHR13780:SF35">
    <property type="entry name" value="LD22662P"/>
    <property type="match status" value="1"/>
</dbReference>
<accession>A0A7I8W973</accession>
<dbReference type="InterPro" id="IPR000644">
    <property type="entry name" value="CBS_dom"/>
</dbReference>
<feature type="domain" description="CBS" evidence="7">
    <location>
        <begin position="233"/>
        <end position="291"/>
    </location>
</feature>
<dbReference type="SMART" id="SM00116">
    <property type="entry name" value="CBS"/>
    <property type="match status" value="4"/>
</dbReference>
<name>A0A7I8W973_9ANNE</name>
<dbReference type="Gene3D" id="3.10.580.10">
    <property type="entry name" value="CBS-domain"/>
    <property type="match status" value="2"/>
</dbReference>
<evidence type="ECO:0000313" key="8">
    <source>
        <dbReference type="EMBL" id="CAD5124665.1"/>
    </source>
</evidence>
<dbReference type="InterPro" id="IPR050511">
    <property type="entry name" value="AMPK_gamma/SDS23_families"/>
</dbReference>
<evidence type="ECO:0000256" key="3">
    <source>
        <dbReference type="ARBA" id="ARBA00023122"/>
    </source>
</evidence>
<evidence type="ECO:0000256" key="6">
    <source>
        <dbReference type="SAM" id="MobiDB-lite"/>
    </source>
</evidence>
<keyword evidence="9" id="KW-1185">Reference proteome</keyword>
<dbReference type="Pfam" id="PF00571">
    <property type="entry name" value="CBS"/>
    <property type="match status" value="4"/>
</dbReference>
<dbReference type="PROSITE" id="PS51371">
    <property type="entry name" value="CBS"/>
    <property type="match status" value="4"/>
</dbReference>
<comment type="similarity">
    <text evidence="1">Belongs to the 5'-AMP-activated protein kinase gamma subunit family.</text>
</comment>
<proteinExistence type="inferred from homology"/>
<reference evidence="8 9" key="1">
    <citation type="submission" date="2020-08" db="EMBL/GenBank/DDBJ databases">
        <authorList>
            <person name="Hejnol A."/>
        </authorList>
    </citation>
    <scope>NUCLEOTIDE SEQUENCE [LARGE SCALE GENOMIC DNA]</scope>
</reference>
<dbReference type="GO" id="GO:0019887">
    <property type="term" value="F:protein kinase regulator activity"/>
    <property type="evidence" value="ECO:0007669"/>
    <property type="project" value="TreeGrafter"/>
</dbReference>
<dbReference type="GO" id="GO:0031588">
    <property type="term" value="C:nucleotide-activated protein kinase complex"/>
    <property type="evidence" value="ECO:0007669"/>
    <property type="project" value="TreeGrafter"/>
</dbReference>
<dbReference type="GO" id="GO:0005737">
    <property type="term" value="C:cytoplasm"/>
    <property type="evidence" value="ECO:0007669"/>
    <property type="project" value="TreeGrafter"/>
</dbReference>
<dbReference type="Proteomes" id="UP000549394">
    <property type="component" value="Unassembled WGS sequence"/>
</dbReference>
<dbReference type="EMBL" id="CAJFCJ010000022">
    <property type="protein sequence ID" value="CAD5124665.1"/>
    <property type="molecule type" value="Genomic_DNA"/>
</dbReference>
<evidence type="ECO:0000256" key="2">
    <source>
        <dbReference type="ARBA" id="ARBA00022737"/>
    </source>
</evidence>
<keyword evidence="2" id="KW-0677">Repeat</keyword>
<feature type="domain" description="CBS" evidence="7">
    <location>
        <begin position="378"/>
        <end position="438"/>
    </location>
</feature>
<evidence type="ECO:0000256" key="4">
    <source>
        <dbReference type="ARBA" id="ARBA00025878"/>
    </source>
</evidence>
<evidence type="ECO:0000256" key="1">
    <source>
        <dbReference type="ARBA" id="ARBA00006750"/>
    </source>
</evidence>
<comment type="subunit">
    <text evidence="4">AMPK is a heterotrimer of an alpha catalytic subunit (PRKAA1 or PRKAA2), a beta (PRKAB1 or PRKAB2) and a gamma non-catalytic subunits (PRKAG1, PRKAG2 or PRKAG3). Interacts with FNIP1 and FNIP2.</text>
</comment>
<evidence type="ECO:0000313" key="9">
    <source>
        <dbReference type="Proteomes" id="UP000549394"/>
    </source>
</evidence>
<dbReference type="GO" id="GO:0019901">
    <property type="term" value="F:protein kinase binding"/>
    <property type="evidence" value="ECO:0007669"/>
    <property type="project" value="TreeGrafter"/>
</dbReference>